<evidence type="ECO:0000313" key="1">
    <source>
        <dbReference type="EMBL" id="GGP66807.1"/>
    </source>
</evidence>
<dbReference type="InterPro" id="IPR014948">
    <property type="entry name" value="BrxA"/>
</dbReference>
<proteinExistence type="predicted"/>
<name>A0ABQ2QAM8_9GAMM</name>
<dbReference type="Proteomes" id="UP000654367">
    <property type="component" value="Unassembled WGS sequence"/>
</dbReference>
<dbReference type="InterPro" id="IPR023137">
    <property type="entry name" value="BrxA_sf"/>
</dbReference>
<sequence length="258" mass="29537">MVEQYYTTQLSAGLGLREETKGLFELWQPGMNTQQLCDVALESGSFPNVTARRLRNIVAECFFPRYLRNEGVAQQVKELLPILSTSEMSQVFYLYTARANFILAEFVKDVYWQKYASGYQSIHVDDSKAFVELGLQDGKMKKSWSDTTIKRVSSYILGCLVDYGFLEVHNRSERRLIPPRISDHIAVYLAYELHFSGLGDNAVINHPDWQLFGLNPDDVREELKALAVNRHWIIQAAGDVVQISWAYKNMEEVINVVA</sequence>
<dbReference type="RefSeq" id="WP_188922766.1">
    <property type="nucleotide sequence ID" value="NZ_BMQV01000051.1"/>
</dbReference>
<comment type="caution">
    <text evidence="1">The sequence shown here is derived from an EMBL/GenBank/DDBJ whole genome shotgun (WGS) entry which is preliminary data.</text>
</comment>
<evidence type="ECO:0000313" key="2">
    <source>
        <dbReference type="Proteomes" id="UP000654367"/>
    </source>
</evidence>
<dbReference type="Pfam" id="PF08849">
    <property type="entry name" value="BrxA"/>
    <property type="match status" value="1"/>
</dbReference>
<dbReference type="Gene3D" id="1.10.3540.10">
    <property type="entry name" value="uncharacterized protein from magnetospirillum magneticum domain"/>
    <property type="match status" value="1"/>
</dbReference>
<dbReference type="EMBL" id="BMQV01000051">
    <property type="protein sequence ID" value="GGP66807.1"/>
    <property type="molecule type" value="Genomic_DNA"/>
</dbReference>
<evidence type="ECO:0008006" key="3">
    <source>
        <dbReference type="Google" id="ProtNLM"/>
    </source>
</evidence>
<accession>A0ABQ2QAM8</accession>
<keyword evidence="2" id="KW-1185">Reference proteome</keyword>
<protein>
    <recommendedName>
        <fullName evidence="3">DUF1819 domain-containing protein</fullName>
    </recommendedName>
</protein>
<gene>
    <name evidence="1" type="ORF">GCM10009409_34990</name>
</gene>
<organism evidence="1 2">
    <name type="scientific">Shewanella saliphila</name>
    <dbReference type="NCBI Taxonomy" id="2282698"/>
    <lineage>
        <taxon>Bacteria</taxon>
        <taxon>Pseudomonadati</taxon>
        <taxon>Pseudomonadota</taxon>
        <taxon>Gammaproteobacteria</taxon>
        <taxon>Alteromonadales</taxon>
        <taxon>Shewanellaceae</taxon>
        <taxon>Shewanella</taxon>
    </lineage>
</organism>
<reference evidence="2" key="1">
    <citation type="journal article" date="2019" name="Int. J. Syst. Evol. Microbiol.">
        <title>The Global Catalogue of Microorganisms (GCM) 10K type strain sequencing project: providing services to taxonomists for standard genome sequencing and annotation.</title>
        <authorList>
            <consortium name="The Broad Institute Genomics Platform"/>
            <consortium name="The Broad Institute Genome Sequencing Center for Infectious Disease"/>
            <person name="Wu L."/>
            <person name="Ma J."/>
        </authorList>
    </citation>
    <scope>NUCLEOTIDE SEQUENCE [LARGE SCALE GENOMIC DNA]</scope>
    <source>
        <strain evidence="2">JCM 32304</strain>
    </source>
</reference>